<sequence>LFTLLNLYSTISDDNPNKSKLIRELINQKYDTSYKQCELDGLVVIIKEDDILAACTTQNDMQIFKSMAHEQELAVIDIRPKNYESKQFKPVKKIVRYALSVTHAHLKFEDMPDCLPAEDIEENYFTEMILRSGTVKKIAYPRLSCTTLKSIERRTNPNGYLRACGYSVVVTNCNVIVAFTELLRTETVKEFINLLCTIIRITPTISSFVFYDDMCHVIKHIILHYNTSSKTPIRKTDAMDILYETKFLIDKFHFNNHQDKWCKEYLDYKNYPETDIMNTQAADSVFAG</sequence>
<comment type="caution">
    <text evidence="1">The sequence shown here is derived from an EMBL/GenBank/DDBJ whole genome shotgun (WGS) entry which is preliminary data.</text>
</comment>
<gene>
    <name evidence="1" type="ORF">OVA965_LOCUS29069</name>
    <name evidence="2" type="ORF">TMI583_LOCUS29837</name>
</gene>
<evidence type="ECO:0000313" key="3">
    <source>
        <dbReference type="Proteomes" id="UP000677228"/>
    </source>
</evidence>
<evidence type="ECO:0000313" key="1">
    <source>
        <dbReference type="EMBL" id="CAF1312959.1"/>
    </source>
</evidence>
<dbReference type="Proteomes" id="UP000682733">
    <property type="component" value="Unassembled WGS sequence"/>
</dbReference>
<organism evidence="1 3">
    <name type="scientific">Didymodactylos carnosus</name>
    <dbReference type="NCBI Taxonomy" id="1234261"/>
    <lineage>
        <taxon>Eukaryota</taxon>
        <taxon>Metazoa</taxon>
        <taxon>Spiralia</taxon>
        <taxon>Gnathifera</taxon>
        <taxon>Rotifera</taxon>
        <taxon>Eurotatoria</taxon>
        <taxon>Bdelloidea</taxon>
        <taxon>Philodinida</taxon>
        <taxon>Philodinidae</taxon>
        <taxon>Didymodactylos</taxon>
    </lineage>
</organism>
<accession>A0A8S2EZI4</accession>
<reference evidence="1" key="1">
    <citation type="submission" date="2021-02" db="EMBL/GenBank/DDBJ databases">
        <authorList>
            <person name="Nowell W R."/>
        </authorList>
    </citation>
    <scope>NUCLEOTIDE SEQUENCE</scope>
</reference>
<protein>
    <submittedName>
        <fullName evidence="1">Uncharacterized protein</fullName>
    </submittedName>
</protein>
<dbReference type="EMBL" id="CAJNOK010020232">
    <property type="protein sequence ID" value="CAF1312959.1"/>
    <property type="molecule type" value="Genomic_DNA"/>
</dbReference>
<proteinExistence type="predicted"/>
<dbReference type="Proteomes" id="UP000677228">
    <property type="component" value="Unassembled WGS sequence"/>
</dbReference>
<evidence type="ECO:0000313" key="2">
    <source>
        <dbReference type="EMBL" id="CAF4121433.1"/>
    </source>
</evidence>
<dbReference type="AlphaFoldDB" id="A0A8S2EZI4"/>
<name>A0A8S2EZI4_9BILA</name>
<dbReference type="EMBL" id="CAJOBA010041827">
    <property type="protein sequence ID" value="CAF4121433.1"/>
    <property type="molecule type" value="Genomic_DNA"/>
</dbReference>
<feature type="non-terminal residue" evidence="1">
    <location>
        <position position="1"/>
    </location>
</feature>